<keyword evidence="2" id="KW-1185">Reference proteome</keyword>
<dbReference type="PANTHER" id="PTHR34127">
    <property type="entry name" value="OS04G0405600 PROTEIN"/>
    <property type="match status" value="1"/>
</dbReference>
<comment type="caution">
    <text evidence="1">The sequence shown here is derived from an EMBL/GenBank/DDBJ whole genome shotgun (WGS) entry which is preliminary data.</text>
</comment>
<evidence type="ECO:0000313" key="1">
    <source>
        <dbReference type="EMBL" id="MBO0347866.1"/>
    </source>
</evidence>
<name>A0ABS3FL86_9CYAN</name>
<dbReference type="InterPro" id="IPR029058">
    <property type="entry name" value="AB_hydrolase_fold"/>
</dbReference>
<sequence length="270" mass="30939">MNWQEISGNWVHIPFRTRGIVHFLGGAFLAAAPQVTYRWLLEQLSLQGYAIIATPFVSNFDHGAIASNIVERFEWCVEQLRLSGKLPKRYLPIYGIGHSMGCKLHLLIGSLFEVERAGNILISYNNYPARRSIPFLDLVEQLPTTWGAKLPTAFSVEFTPSPEETNQIIAREYQIKRNLIIKFKDDTLDQTRLLFPVVQERFPDLVSMLTLPGNHLTPLSQDPGWKSGTEFSPLDAIAQWVRQEMYREPVRLKDEILRWLNPIPSIRPLG</sequence>
<accession>A0ABS3FL86</accession>
<gene>
    <name evidence="1" type="ORF">J0895_01825</name>
</gene>
<proteinExistence type="predicted"/>
<organism evidence="1 2">
    <name type="scientific">Phormidium pseudopriestleyi FRX01</name>
    <dbReference type="NCBI Taxonomy" id="1759528"/>
    <lineage>
        <taxon>Bacteria</taxon>
        <taxon>Bacillati</taxon>
        <taxon>Cyanobacteriota</taxon>
        <taxon>Cyanophyceae</taxon>
        <taxon>Oscillatoriophycideae</taxon>
        <taxon>Oscillatoriales</taxon>
        <taxon>Oscillatoriaceae</taxon>
        <taxon>Phormidium</taxon>
    </lineage>
</organism>
<protein>
    <submittedName>
        <fullName evidence="1">DUF1350 family protein</fullName>
    </submittedName>
</protein>
<dbReference type="SUPFAM" id="SSF53474">
    <property type="entry name" value="alpha/beta-Hydrolases"/>
    <property type="match status" value="1"/>
</dbReference>
<dbReference type="PANTHER" id="PTHR34127:SF1">
    <property type="entry name" value="OS04G0405600 PROTEIN"/>
    <property type="match status" value="1"/>
</dbReference>
<evidence type="ECO:0000313" key="2">
    <source>
        <dbReference type="Proteomes" id="UP000664844"/>
    </source>
</evidence>
<dbReference type="RefSeq" id="WP_207086443.1">
    <property type="nucleotide sequence ID" value="NZ_JAFLQW010000047.1"/>
</dbReference>
<dbReference type="Proteomes" id="UP000664844">
    <property type="component" value="Unassembled WGS sequence"/>
</dbReference>
<reference evidence="1 2" key="1">
    <citation type="submission" date="2021-03" db="EMBL/GenBank/DDBJ databases">
        <title>Metabolic Capacity of the Antarctic Cyanobacterium Phormidium pseudopriestleyi that Sustains Oxygenic Photosynthesis in the Presence of Hydrogen Sulfide.</title>
        <authorList>
            <person name="Lumian J.E."/>
            <person name="Jungblut A.D."/>
            <person name="Dillon M.L."/>
            <person name="Hawes I."/>
            <person name="Doran P.T."/>
            <person name="Mackey T.J."/>
            <person name="Dick G.J."/>
            <person name="Grettenberger C.L."/>
            <person name="Sumner D.Y."/>
        </authorList>
    </citation>
    <scope>NUCLEOTIDE SEQUENCE [LARGE SCALE GENOMIC DNA]</scope>
    <source>
        <strain evidence="1 2">FRX01</strain>
    </source>
</reference>
<dbReference type="Pfam" id="PF07082">
    <property type="entry name" value="DUF1350"/>
    <property type="match status" value="1"/>
</dbReference>
<dbReference type="InterPro" id="IPR010765">
    <property type="entry name" value="DUF1350"/>
</dbReference>
<dbReference type="EMBL" id="JAFLQW010000047">
    <property type="protein sequence ID" value="MBO0347866.1"/>
    <property type="molecule type" value="Genomic_DNA"/>
</dbReference>